<dbReference type="InterPro" id="IPR001119">
    <property type="entry name" value="SLH_dom"/>
</dbReference>
<keyword evidence="3" id="KW-1185">Reference proteome</keyword>
<dbReference type="Pfam" id="PF00395">
    <property type="entry name" value="SLH"/>
    <property type="match status" value="1"/>
</dbReference>
<accession>A0A3P3UBY4</accession>
<proteinExistence type="predicted"/>
<evidence type="ECO:0000313" key="2">
    <source>
        <dbReference type="EMBL" id="RRJ67862.1"/>
    </source>
</evidence>
<dbReference type="Proteomes" id="UP000267017">
    <property type="component" value="Unassembled WGS sequence"/>
</dbReference>
<dbReference type="OrthoDB" id="2667019at2"/>
<organism evidence="2 3">
    <name type="scientific">Paenibacillus oralis</name>
    <dbReference type="NCBI Taxonomy" id="2490856"/>
    <lineage>
        <taxon>Bacteria</taxon>
        <taxon>Bacillati</taxon>
        <taxon>Bacillota</taxon>
        <taxon>Bacilli</taxon>
        <taxon>Bacillales</taxon>
        <taxon>Paenibacillaceae</taxon>
        <taxon>Paenibacillus</taxon>
    </lineage>
</organism>
<dbReference type="PROSITE" id="PS51272">
    <property type="entry name" value="SLH"/>
    <property type="match status" value="1"/>
</dbReference>
<evidence type="ECO:0000313" key="3">
    <source>
        <dbReference type="Proteomes" id="UP000267017"/>
    </source>
</evidence>
<dbReference type="AlphaFoldDB" id="A0A3P3UBY4"/>
<sequence length="43" mass="4674">MEERLEAGVVTGRSGTELAPKSHITRAEVAAIVQRLLQKSDLI</sequence>
<reference evidence="2 3" key="1">
    <citation type="submission" date="2018-11" db="EMBL/GenBank/DDBJ databases">
        <title>Genome sequencing of Paenibacillus sp. KCOM 3021 (= ChDC PVNT-B20).</title>
        <authorList>
            <person name="Kook J.-K."/>
            <person name="Park S.-N."/>
            <person name="Lim Y.K."/>
        </authorList>
    </citation>
    <scope>NUCLEOTIDE SEQUENCE [LARGE SCALE GENOMIC DNA]</scope>
    <source>
        <strain evidence="2 3">KCOM 3021</strain>
    </source>
</reference>
<gene>
    <name evidence="2" type="ORF">EHV15_30640</name>
</gene>
<feature type="domain" description="SLH" evidence="1">
    <location>
        <begin position="1"/>
        <end position="43"/>
    </location>
</feature>
<protein>
    <recommendedName>
        <fullName evidence="1">SLH domain-containing protein</fullName>
    </recommendedName>
</protein>
<name>A0A3P3UBY4_9BACL</name>
<dbReference type="EMBL" id="RRCN01000001">
    <property type="protein sequence ID" value="RRJ67862.1"/>
    <property type="molecule type" value="Genomic_DNA"/>
</dbReference>
<evidence type="ECO:0000259" key="1">
    <source>
        <dbReference type="PROSITE" id="PS51272"/>
    </source>
</evidence>
<comment type="caution">
    <text evidence="2">The sequence shown here is derived from an EMBL/GenBank/DDBJ whole genome shotgun (WGS) entry which is preliminary data.</text>
</comment>